<keyword evidence="2" id="KW-1185">Reference proteome</keyword>
<evidence type="ECO:0000313" key="2">
    <source>
        <dbReference type="Proteomes" id="UP000805649"/>
    </source>
</evidence>
<accession>A0ACC3YLC1</accession>
<gene>
    <name evidence="1" type="ORF">CTRU02_211652</name>
</gene>
<proteinExistence type="predicted"/>
<evidence type="ECO:0000313" key="1">
    <source>
        <dbReference type="EMBL" id="KAL0932689.1"/>
    </source>
</evidence>
<dbReference type="Proteomes" id="UP000805649">
    <property type="component" value="Unassembled WGS sequence"/>
</dbReference>
<comment type="caution">
    <text evidence="1">The sequence shown here is derived from an EMBL/GenBank/DDBJ whole genome shotgun (WGS) entry which is preliminary data.</text>
</comment>
<reference evidence="1 2" key="1">
    <citation type="journal article" date="2020" name="Phytopathology">
        <title>Genome Sequence Resources of Colletotrichum truncatum, C. plurivorum, C. musicola, and C. sojae: Four Species Pathogenic to Soybean (Glycine max).</title>
        <authorList>
            <person name="Rogerio F."/>
            <person name="Boufleur T.R."/>
            <person name="Ciampi-Guillardi M."/>
            <person name="Sukno S.A."/>
            <person name="Thon M.R."/>
            <person name="Massola Junior N.S."/>
            <person name="Baroncelli R."/>
        </authorList>
    </citation>
    <scope>NUCLEOTIDE SEQUENCE [LARGE SCALE GENOMIC DNA]</scope>
    <source>
        <strain evidence="1 2">CMES1059</strain>
    </source>
</reference>
<name>A0ACC3YLC1_COLTU</name>
<organism evidence="1 2">
    <name type="scientific">Colletotrichum truncatum</name>
    <name type="common">Anthracnose fungus</name>
    <name type="synonym">Colletotrichum capsici</name>
    <dbReference type="NCBI Taxonomy" id="5467"/>
    <lineage>
        <taxon>Eukaryota</taxon>
        <taxon>Fungi</taxon>
        <taxon>Dikarya</taxon>
        <taxon>Ascomycota</taxon>
        <taxon>Pezizomycotina</taxon>
        <taxon>Sordariomycetes</taxon>
        <taxon>Hypocreomycetidae</taxon>
        <taxon>Glomerellales</taxon>
        <taxon>Glomerellaceae</taxon>
        <taxon>Colletotrichum</taxon>
        <taxon>Colletotrichum truncatum species complex</taxon>
    </lineage>
</organism>
<protein>
    <submittedName>
        <fullName evidence="1">Uncharacterized protein</fullName>
    </submittedName>
</protein>
<sequence length="199" mass="21311">MPFIVAVTPNIPPASKDEFLGVWPSIKAEIAKQPGVLAVSGGEVVAEDATPVTEFKFFQSIAFASAEDEKAFGESDWAKEHFKKAQEKSAGPPIIRKFQTGDFPASKPKALTQFSFLELADESKHEEAKQAWLDLVAALGQESFGGRSADDGPLTGLGVIGWDSKEQAQEAFSKPEVLAAAEKYKSLGKAISIAVKLEA</sequence>
<dbReference type="EMBL" id="VUJX02000008">
    <property type="protein sequence ID" value="KAL0932689.1"/>
    <property type="molecule type" value="Genomic_DNA"/>
</dbReference>